<dbReference type="CDD" id="cd03674">
    <property type="entry name" value="NUDIX_Hydrolase"/>
    <property type="match status" value="1"/>
</dbReference>
<dbReference type="PANTHER" id="PTHR43736">
    <property type="entry name" value="ADP-RIBOSE PYROPHOSPHATASE"/>
    <property type="match status" value="1"/>
</dbReference>
<dbReference type="GO" id="GO:0016787">
    <property type="term" value="F:hydrolase activity"/>
    <property type="evidence" value="ECO:0007669"/>
    <property type="project" value="UniProtKB-KW"/>
</dbReference>
<dbReference type="Gene3D" id="3.90.79.10">
    <property type="entry name" value="Nucleoside Triphosphate Pyrophosphohydrolase"/>
    <property type="match status" value="1"/>
</dbReference>
<reference evidence="2 3" key="1">
    <citation type="submission" date="2017-10" db="EMBL/GenBank/DDBJ databases">
        <title>Novel microbial diversity and functional potential in the marine mammal oral microbiome.</title>
        <authorList>
            <person name="Dudek N.K."/>
            <person name="Sun C.L."/>
            <person name="Burstein D."/>
            <person name="Kantor R.S."/>
            <person name="Aliaga Goltsman D.S."/>
            <person name="Bik E.M."/>
            <person name="Thomas B.C."/>
            <person name="Banfield J.F."/>
            <person name="Relman D.A."/>
        </authorList>
    </citation>
    <scope>NUCLEOTIDE SEQUENCE [LARGE SCALE GENOMIC DNA]</scope>
    <source>
        <strain evidence="2">DOLZORAL124_49_17</strain>
    </source>
</reference>
<dbReference type="EMBL" id="PDPS01000022">
    <property type="protein sequence ID" value="PID58587.1"/>
    <property type="molecule type" value="Genomic_DNA"/>
</dbReference>
<name>A0A2G6E9E7_9BACT</name>
<keyword evidence="2" id="KW-0378">Hydrolase</keyword>
<dbReference type="AlphaFoldDB" id="A0A2G6E9E7"/>
<proteinExistence type="predicted"/>
<dbReference type="SUPFAM" id="SSF55811">
    <property type="entry name" value="Nudix"/>
    <property type="match status" value="1"/>
</dbReference>
<accession>A0A2G6E9E7</accession>
<dbReference type="InterPro" id="IPR000086">
    <property type="entry name" value="NUDIX_hydrolase_dom"/>
</dbReference>
<gene>
    <name evidence="2" type="ORF">CSB45_03315</name>
</gene>
<dbReference type="Pfam" id="PF00293">
    <property type="entry name" value="NUDIX"/>
    <property type="match status" value="1"/>
</dbReference>
<evidence type="ECO:0000259" key="1">
    <source>
        <dbReference type="PROSITE" id="PS51462"/>
    </source>
</evidence>
<sequence length="186" mass="21340">MYRTGLLLLLKEYQRRYPEESSVIEALQNFVQEHPSCFERSLKIGHLTGSAWLVNQAGTHTLLTHHKKLNKWIQPGGHVDGNPNVLEAALREAEEESGIVGLLPVSEDIFDIDIHAIPPHNGEAEHSHYDIRFAVHTTDSEAFQLSDESHDLAWVDLQKVQQFSQEESMLRMVRKWLKRIADKEMP</sequence>
<evidence type="ECO:0000313" key="2">
    <source>
        <dbReference type="EMBL" id="PID58587.1"/>
    </source>
</evidence>
<protein>
    <submittedName>
        <fullName evidence="2">NUDIX hydrolase</fullName>
    </submittedName>
</protein>
<dbReference type="PANTHER" id="PTHR43736:SF1">
    <property type="entry name" value="DIHYDRONEOPTERIN TRIPHOSPHATE DIPHOSPHATASE"/>
    <property type="match status" value="1"/>
</dbReference>
<dbReference type="Proteomes" id="UP000229740">
    <property type="component" value="Unassembled WGS sequence"/>
</dbReference>
<organism evidence="2 3">
    <name type="scientific">candidate division KSB3 bacterium</name>
    <dbReference type="NCBI Taxonomy" id="2044937"/>
    <lineage>
        <taxon>Bacteria</taxon>
        <taxon>candidate division KSB3</taxon>
    </lineage>
</organism>
<evidence type="ECO:0000313" key="3">
    <source>
        <dbReference type="Proteomes" id="UP000229740"/>
    </source>
</evidence>
<feature type="domain" description="Nudix hydrolase" evidence="1">
    <location>
        <begin position="44"/>
        <end position="179"/>
    </location>
</feature>
<dbReference type="PROSITE" id="PS51462">
    <property type="entry name" value="NUDIX"/>
    <property type="match status" value="1"/>
</dbReference>
<dbReference type="InterPro" id="IPR015797">
    <property type="entry name" value="NUDIX_hydrolase-like_dom_sf"/>
</dbReference>
<comment type="caution">
    <text evidence="2">The sequence shown here is derived from an EMBL/GenBank/DDBJ whole genome shotgun (WGS) entry which is preliminary data.</text>
</comment>